<dbReference type="AlphaFoldDB" id="A0A3B0CRW5"/>
<dbReference type="Gene3D" id="3.40.1440.10">
    <property type="entry name" value="GIY-YIG endonuclease"/>
    <property type="match status" value="1"/>
</dbReference>
<evidence type="ECO:0000313" key="3">
    <source>
        <dbReference type="EMBL" id="RKN86434.1"/>
    </source>
</evidence>
<name>A0A3B0CRW5_9BACL</name>
<gene>
    <name evidence="3" type="ORF">D7M11_00225</name>
</gene>
<feature type="compositionally biased region" description="Polar residues" evidence="1">
    <location>
        <begin position="380"/>
        <end position="396"/>
    </location>
</feature>
<dbReference type="InterPro" id="IPR018656">
    <property type="entry name" value="DUF2087"/>
</dbReference>
<dbReference type="RefSeq" id="WP_120745142.1">
    <property type="nucleotide sequence ID" value="NZ_RBAH01000001.1"/>
</dbReference>
<feature type="domain" description="DUF2087" evidence="2">
    <location>
        <begin position="185"/>
        <end position="251"/>
    </location>
</feature>
<dbReference type="InterPro" id="IPR035901">
    <property type="entry name" value="GIY-YIG_endonuc_sf"/>
</dbReference>
<keyword evidence="4" id="KW-1185">Reference proteome</keyword>
<comment type="caution">
    <text evidence="3">The sequence shown here is derived from an EMBL/GenBank/DDBJ whole genome shotgun (WGS) entry which is preliminary data.</text>
</comment>
<evidence type="ECO:0000313" key="4">
    <source>
        <dbReference type="Proteomes" id="UP000282311"/>
    </source>
</evidence>
<accession>A0A3B0CRW5</accession>
<dbReference type="Pfam" id="PF09860">
    <property type="entry name" value="DUF2087"/>
    <property type="match status" value="1"/>
</dbReference>
<feature type="compositionally biased region" description="Basic and acidic residues" evidence="1">
    <location>
        <begin position="354"/>
        <end position="371"/>
    </location>
</feature>
<organism evidence="3 4">
    <name type="scientific">Paenibacillus ginsengarvi</name>
    <dbReference type="NCBI Taxonomy" id="400777"/>
    <lineage>
        <taxon>Bacteria</taxon>
        <taxon>Bacillati</taxon>
        <taxon>Bacillota</taxon>
        <taxon>Bacilli</taxon>
        <taxon>Bacillales</taxon>
        <taxon>Paenibacillaceae</taxon>
        <taxon>Paenibacillus</taxon>
    </lineage>
</organism>
<protein>
    <submittedName>
        <fullName evidence="3">DUF2087 domain-containing protein</fullName>
    </submittedName>
</protein>
<reference evidence="3 4" key="1">
    <citation type="journal article" date="2007" name="Int. J. Syst. Evol. Microbiol.">
        <title>Paenibacillus ginsengarvi sp. nov., isolated from soil from ginseng cultivation.</title>
        <authorList>
            <person name="Yoon M.H."/>
            <person name="Ten L.N."/>
            <person name="Im W.T."/>
        </authorList>
    </citation>
    <scope>NUCLEOTIDE SEQUENCE [LARGE SCALE GENOMIC DNA]</scope>
    <source>
        <strain evidence="3 4">KCTC 13059</strain>
    </source>
</reference>
<dbReference type="CDD" id="cd10451">
    <property type="entry name" value="GIY-YIG_LuxR_like"/>
    <property type="match status" value="1"/>
</dbReference>
<sequence length="396" mass="45206">MKITVESFWQASLDDLKKGYRYEPDTEHFVCLVCGERFEKGAVYPVESRFYEAEKAAALHVAAEHGSMFDVLLQLDKKLTGLSDLQKQLLRLFYDGVSDRDIVAELNGGSASTIRNHRFMLKEKEKQAKLFLVMMELLQEKKESKASASPGARFAQRQNDSMDTDAQERDAILAKYFPDGPEGGLTEFPRKEKRKLVILGEIANRFEADRTYTEKEVNETIKSVYHDYVTIRRYLVDYGYMDRKEDGSEYWIKPAATSGNGERGGAKGRGRMKAEPVGDGHAGVFMLLNKANGKKLVESTPNMHGAWNRIRFGLQTGYGDNPQLQRDWNEYGEEQFVLEILETYEPEAGVNPTGKERRERLKEMERRHLERLQPYGDNGYNKQPKTPAGTSRKSGE</sequence>
<dbReference type="Proteomes" id="UP000282311">
    <property type="component" value="Unassembled WGS sequence"/>
</dbReference>
<dbReference type="EMBL" id="RBAH01000001">
    <property type="protein sequence ID" value="RKN86434.1"/>
    <property type="molecule type" value="Genomic_DNA"/>
</dbReference>
<dbReference type="SUPFAM" id="SSF82771">
    <property type="entry name" value="GIY-YIG endonuclease"/>
    <property type="match status" value="1"/>
</dbReference>
<evidence type="ECO:0000256" key="1">
    <source>
        <dbReference type="SAM" id="MobiDB-lite"/>
    </source>
</evidence>
<feature type="region of interest" description="Disordered" evidence="1">
    <location>
        <begin position="347"/>
        <end position="396"/>
    </location>
</feature>
<proteinExistence type="predicted"/>
<evidence type="ECO:0000259" key="2">
    <source>
        <dbReference type="Pfam" id="PF09860"/>
    </source>
</evidence>
<dbReference type="OrthoDB" id="9789954at2"/>